<dbReference type="AlphaFoldDB" id="A0A7R8WHN0"/>
<gene>
    <name evidence="1" type="ORF">CTOB1V02_LOCUS9683</name>
</gene>
<name>A0A7R8WHN0_9CRUS</name>
<dbReference type="Gene3D" id="3.40.50.1000">
    <property type="entry name" value="HAD superfamily/HAD-like"/>
    <property type="match status" value="1"/>
</dbReference>
<evidence type="ECO:0000313" key="1">
    <source>
        <dbReference type="EMBL" id="CAD7231840.1"/>
    </source>
</evidence>
<sequence>MAGRWTEWEYGKRTFLFSPLPWWLAVWSVLRNGGEVDRVGVLVFEDAPNGVKAARAAGMQVVMVPDPRTHPELREDATLILTSMEEFQPEMFGLPPYSSSRHS</sequence>
<accession>A0A7R8WHN0</accession>
<dbReference type="PANTHER" id="PTHR18901">
    <property type="entry name" value="2-DEOXYGLUCOSE-6-PHOSPHATE PHOSPHATASE 2"/>
    <property type="match status" value="1"/>
</dbReference>
<proteinExistence type="predicted"/>
<reference evidence="1" key="1">
    <citation type="submission" date="2020-11" db="EMBL/GenBank/DDBJ databases">
        <authorList>
            <person name="Tran Van P."/>
        </authorList>
    </citation>
    <scope>NUCLEOTIDE SEQUENCE</scope>
</reference>
<dbReference type="SUPFAM" id="SSF56784">
    <property type="entry name" value="HAD-like"/>
    <property type="match status" value="1"/>
</dbReference>
<protein>
    <submittedName>
        <fullName evidence="1">Uncharacterized protein</fullName>
    </submittedName>
</protein>
<dbReference type="InterPro" id="IPR036412">
    <property type="entry name" value="HAD-like_sf"/>
</dbReference>
<dbReference type="PANTHER" id="PTHR18901:SF38">
    <property type="entry name" value="PSEUDOURIDINE-5'-PHOSPHATASE"/>
    <property type="match status" value="1"/>
</dbReference>
<dbReference type="EMBL" id="OB663930">
    <property type="protein sequence ID" value="CAD7231840.1"/>
    <property type="molecule type" value="Genomic_DNA"/>
</dbReference>
<dbReference type="InterPro" id="IPR023214">
    <property type="entry name" value="HAD_sf"/>
</dbReference>
<dbReference type="OrthoDB" id="40579at2759"/>
<dbReference type="GO" id="GO:0016791">
    <property type="term" value="F:phosphatase activity"/>
    <property type="evidence" value="ECO:0007669"/>
    <property type="project" value="TreeGrafter"/>
</dbReference>
<organism evidence="1">
    <name type="scientific">Cyprideis torosa</name>
    <dbReference type="NCBI Taxonomy" id="163714"/>
    <lineage>
        <taxon>Eukaryota</taxon>
        <taxon>Metazoa</taxon>
        <taxon>Ecdysozoa</taxon>
        <taxon>Arthropoda</taxon>
        <taxon>Crustacea</taxon>
        <taxon>Oligostraca</taxon>
        <taxon>Ostracoda</taxon>
        <taxon>Podocopa</taxon>
        <taxon>Podocopida</taxon>
        <taxon>Cytherocopina</taxon>
        <taxon>Cytheroidea</taxon>
        <taxon>Cytherideidae</taxon>
        <taxon>Cyprideis</taxon>
    </lineage>
</organism>